<proteinExistence type="predicted"/>
<keyword evidence="3" id="KW-1185">Reference proteome</keyword>
<dbReference type="AlphaFoldDB" id="A0A9D4CWV3"/>
<reference evidence="2" key="2">
    <citation type="submission" date="2020-11" db="EMBL/GenBank/DDBJ databases">
        <authorList>
            <person name="McCartney M.A."/>
            <person name="Auch B."/>
            <person name="Kono T."/>
            <person name="Mallez S."/>
            <person name="Becker A."/>
            <person name="Gohl D.M."/>
            <person name="Silverstein K.A.T."/>
            <person name="Koren S."/>
            <person name="Bechman K.B."/>
            <person name="Herman A."/>
            <person name="Abrahante J.E."/>
            <person name="Garbe J."/>
        </authorList>
    </citation>
    <scope>NUCLEOTIDE SEQUENCE</scope>
    <source>
        <strain evidence="2">Duluth1</strain>
        <tissue evidence="2">Whole animal</tissue>
    </source>
</reference>
<comment type="caution">
    <text evidence="2">The sequence shown here is derived from an EMBL/GenBank/DDBJ whole genome shotgun (WGS) entry which is preliminary data.</text>
</comment>
<gene>
    <name evidence="2" type="ORF">DPMN_039779</name>
</gene>
<evidence type="ECO:0000313" key="2">
    <source>
        <dbReference type="EMBL" id="KAH3733353.1"/>
    </source>
</evidence>
<protein>
    <submittedName>
        <fullName evidence="2">Uncharacterized protein</fullName>
    </submittedName>
</protein>
<evidence type="ECO:0000256" key="1">
    <source>
        <dbReference type="SAM" id="MobiDB-lite"/>
    </source>
</evidence>
<feature type="region of interest" description="Disordered" evidence="1">
    <location>
        <begin position="1"/>
        <end position="56"/>
    </location>
</feature>
<dbReference type="EMBL" id="JAIWYP010000011">
    <property type="protein sequence ID" value="KAH3733353.1"/>
    <property type="molecule type" value="Genomic_DNA"/>
</dbReference>
<accession>A0A9D4CWV3</accession>
<reference evidence="2" key="1">
    <citation type="journal article" date="2019" name="bioRxiv">
        <title>The Genome of the Zebra Mussel, Dreissena polymorpha: A Resource for Invasive Species Research.</title>
        <authorList>
            <person name="McCartney M.A."/>
            <person name="Auch B."/>
            <person name="Kono T."/>
            <person name="Mallez S."/>
            <person name="Zhang Y."/>
            <person name="Obille A."/>
            <person name="Becker A."/>
            <person name="Abrahante J.E."/>
            <person name="Garbe J."/>
            <person name="Badalamenti J.P."/>
            <person name="Herman A."/>
            <person name="Mangelson H."/>
            <person name="Liachko I."/>
            <person name="Sullivan S."/>
            <person name="Sone E.D."/>
            <person name="Koren S."/>
            <person name="Silverstein K.A.T."/>
            <person name="Beckman K.B."/>
            <person name="Gohl D.M."/>
        </authorList>
    </citation>
    <scope>NUCLEOTIDE SEQUENCE</scope>
    <source>
        <strain evidence="2">Duluth1</strain>
        <tissue evidence="2">Whole animal</tissue>
    </source>
</reference>
<name>A0A9D4CWV3_DREPO</name>
<sequence length="95" mass="10284">MADVTPGTIKTSTKETTSGTTTSTSGHTSVKPTHKKKTATASASSQSAKDKSVSDTDLQSNILEALNNTISFRCQVYGTCYARFGYRRDTSRLWL</sequence>
<organism evidence="2 3">
    <name type="scientific">Dreissena polymorpha</name>
    <name type="common">Zebra mussel</name>
    <name type="synonym">Mytilus polymorpha</name>
    <dbReference type="NCBI Taxonomy" id="45954"/>
    <lineage>
        <taxon>Eukaryota</taxon>
        <taxon>Metazoa</taxon>
        <taxon>Spiralia</taxon>
        <taxon>Lophotrochozoa</taxon>
        <taxon>Mollusca</taxon>
        <taxon>Bivalvia</taxon>
        <taxon>Autobranchia</taxon>
        <taxon>Heteroconchia</taxon>
        <taxon>Euheterodonta</taxon>
        <taxon>Imparidentia</taxon>
        <taxon>Neoheterodontei</taxon>
        <taxon>Myida</taxon>
        <taxon>Dreissenoidea</taxon>
        <taxon>Dreissenidae</taxon>
        <taxon>Dreissena</taxon>
    </lineage>
</organism>
<evidence type="ECO:0000313" key="3">
    <source>
        <dbReference type="Proteomes" id="UP000828390"/>
    </source>
</evidence>
<dbReference type="Proteomes" id="UP000828390">
    <property type="component" value="Unassembled WGS sequence"/>
</dbReference>
<feature type="compositionally biased region" description="Low complexity" evidence="1">
    <location>
        <begin position="1"/>
        <end position="31"/>
    </location>
</feature>